<feature type="transmembrane region" description="Helical" evidence="8">
    <location>
        <begin position="356"/>
        <end position="382"/>
    </location>
</feature>
<dbReference type="PANTHER" id="PTHR43357">
    <property type="entry name" value="INNER MEMBRANE ABC TRANSPORTER PERMEASE PROTEIN YDCV"/>
    <property type="match status" value="1"/>
</dbReference>
<dbReference type="GO" id="GO:0005886">
    <property type="term" value="C:plasma membrane"/>
    <property type="evidence" value="ECO:0007669"/>
    <property type="project" value="UniProtKB-SubCell"/>
</dbReference>
<reference evidence="10 11" key="1">
    <citation type="submission" date="2015-05" db="EMBL/GenBank/DDBJ databases">
        <title>Complete genome sequence of Corynebacterium epidermidicanis DSM 45586, isolated from the skin of a dog suffering from pruritus.</title>
        <authorList>
            <person name="Ruckert C."/>
            <person name="Albersmeier A."/>
            <person name="Winkler A."/>
            <person name="Tauch A."/>
        </authorList>
    </citation>
    <scope>NUCLEOTIDE SEQUENCE [LARGE SCALE GENOMIC DNA]</scope>
    <source>
        <strain evidence="10 11">DSM 45586</strain>
    </source>
</reference>
<keyword evidence="4" id="KW-0997">Cell inner membrane</keyword>
<dbReference type="PROSITE" id="PS50928">
    <property type="entry name" value="ABC_TM1"/>
    <property type="match status" value="2"/>
</dbReference>
<dbReference type="Gene3D" id="1.10.3720.10">
    <property type="entry name" value="MetI-like"/>
    <property type="match status" value="2"/>
</dbReference>
<evidence type="ECO:0000256" key="2">
    <source>
        <dbReference type="ARBA" id="ARBA00022448"/>
    </source>
</evidence>
<dbReference type="PATRIC" id="fig|1050174.4.peg.1895"/>
<dbReference type="GO" id="GO:0055085">
    <property type="term" value="P:transmembrane transport"/>
    <property type="evidence" value="ECO:0007669"/>
    <property type="project" value="InterPro"/>
</dbReference>
<dbReference type="KEGG" id="cei:CEPID_09415"/>
<dbReference type="RefSeq" id="WP_047240710.1">
    <property type="nucleotide sequence ID" value="NZ_CP011541.1"/>
</dbReference>
<dbReference type="CDD" id="cd06261">
    <property type="entry name" value="TM_PBP2"/>
    <property type="match status" value="2"/>
</dbReference>
<keyword evidence="6 8" id="KW-1133">Transmembrane helix</keyword>
<dbReference type="AlphaFoldDB" id="A0A0G3GW42"/>
<accession>A0A0G3GW42</accession>
<gene>
    <name evidence="10" type="ORF">CEPID_09415</name>
</gene>
<dbReference type="InterPro" id="IPR035906">
    <property type="entry name" value="MetI-like_sf"/>
</dbReference>
<evidence type="ECO:0000259" key="9">
    <source>
        <dbReference type="PROSITE" id="PS50928"/>
    </source>
</evidence>
<keyword evidence="5 8" id="KW-0812">Transmembrane</keyword>
<evidence type="ECO:0000256" key="3">
    <source>
        <dbReference type="ARBA" id="ARBA00022475"/>
    </source>
</evidence>
<organism evidence="10 11">
    <name type="scientific">Corynebacterium epidermidicanis</name>
    <dbReference type="NCBI Taxonomy" id="1050174"/>
    <lineage>
        <taxon>Bacteria</taxon>
        <taxon>Bacillati</taxon>
        <taxon>Actinomycetota</taxon>
        <taxon>Actinomycetes</taxon>
        <taxon>Mycobacteriales</taxon>
        <taxon>Corynebacteriaceae</taxon>
        <taxon>Corynebacterium</taxon>
    </lineage>
</organism>
<feature type="domain" description="ABC transmembrane type-1" evidence="9">
    <location>
        <begin position="356"/>
        <end position="556"/>
    </location>
</feature>
<name>A0A0G3GW42_9CORY</name>
<feature type="transmembrane region" description="Helical" evidence="8">
    <location>
        <begin position="145"/>
        <end position="168"/>
    </location>
</feature>
<keyword evidence="3" id="KW-1003">Cell membrane</keyword>
<keyword evidence="11" id="KW-1185">Reference proteome</keyword>
<keyword evidence="2 8" id="KW-0813">Transport</keyword>
<dbReference type="OrthoDB" id="9808619at2"/>
<dbReference type="EMBL" id="CP011541">
    <property type="protein sequence ID" value="AKK03728.1"/>
    <property type="molecule type" value="Genomic_DNA"/>
</dbReference>
<evidence type="ECO:0000256" key="7">
    <source>
        <dbReference type="ARBA" id="ARBA00023136"/>
    </source>
</evidence>
<protein>
    <submittedName>
        <fullName evidence="10">ABC-type Fe3+ transport system, permease component</fullName>
    </submittedName>
</protein>
<dbReference type="PANTHER" id="PTHR43357:SF4">
    <property type="entry name" value="INNER MEMBRANE ABC TRANSPORTER PERMEASE PROTEIN YDCV"/>
    <property type="match status" value="1"/>
</dbReference>
<sequence length="573" mass="62865">MKSVLKSPIHLLLILVSLWMVFTFLIWPNINLLHVTFAPDGKFSFDAYERLTKSKRAMAALRNSVVLAFALSVTANVVGVFIVLVTKFYRIRGSRFVWLAYATTFIYGGVVLAAGYKFVYGSDGLITDLLKTIIPGLDPEWFGGFWAVLFTMTLATTTNHMLFVTAALNKLDYQTVEAAKNMGAGDFYILRRVVLPTLLPVLLAVTILLFLTGLGALSAPQILGGREFQTIAPIVLTFSTSGSSRDLAALLAIFLGVITIVLLAIFNRIERTGLYFSVSKVSSALVKQKISNPVTNVIVHALAYLLALLYLLPVLLIIAFSFQPPKAVNTGKFDISQFTVENYVRVLTQDGALRPFLVSVIYALLASVVVAALMLLAAHFFTKYNNWITEALEYLLHIPWILPTTMIALGLIMSYDHATPLLGGRVLTGTATILLCAYVIVKIPFTLRLLKSAFAGINNSLLEAATLMGAHPFYAFRRIIFPAVLPATAAVTALNFNSLLDDYDAAVFLAHPLFQPLGLVIQANTADNVGPEAKANTFVYTVLLMIIASTTMYLIYGRSTRSRNMHKTQKAHS</sequence>
<evidence type="ECO:0000256" key="8">
    <source>
        <dbReference type="RuleBase" id="RU363032"/>
    </source>
</evidence>
<feature type="transmembrane region" description="Helical" evidence="8">
    <location>
        <begin position="421"/>
        <end position="441"/>
    </location>
</feature>
<feature type="transmembrane region" description="Helical" evidence="8">
    <location>
        <begin position="12"/>
        <end position="30"/>
    </location>
</feature>
<comment type="subcellular location">
    <subcellularLocation>
        <location evidence="1">Cell inner membrane</location>
        <topology evidence="1">Multi-pass membrane protein</topology>
    </subcellularLocation>
    <subcellularLocation>
        <location evidence="8">Cell membrane</location>
        <topology evidence="8">Multi-pass membrane protein</topology>
    </subcellularLocation>
</comment>
<feature type="transmembrane region" description="Helical" evidence="8">
    <location>
        <begin position="189"/>
        <end position="211"/>
    </location>
</feature>
<evidence type="ECO:0000313" key="10">
    <source>
        <dbReference type="EMBL" id="AKK03728.1"/>
    </source>
</evidence>
<dbReference type="STRING" id="1050174.CEPID_09415"/>
<feature type="transmembrane region" description="Helical" evidence="8">
    <location>
        <begin position="297"/>
        <end position="322"/>
    </location>
</feature>
<comment type="similarity">
    <text evidence="8">Belongs to the binding-protein-dependent transport system permease family.</text>
</comment>
<evidence type="ECO:0000256" key="4">
    <source>
        <dbReference type="ARBA" id="ARBA00022519"/>
    </source>
</evidence>
<feature type="domain" description="ABC transmembrane type-1" evidence="9">
    <location>
        <begin position="61"/>
        <end position="266"/>
    </location>
</feature>
<feature type="transmembrane region" description="Helical" evidence="8">
    <location>
        <begin position="65"/>
        <end position="84"/>
    </location>
</feature>
<evidence type="ECO:0000256" key="5">
    <source>
        <dbReference type="ARBA" id="ARBA00022692"/>
    </source>
</evidence>
<keyword evidence="7 8" id="KW-0472">Membrane</keyword>
<dbReference type="Pfam" id="PF00528">
    <property type="entry name" value="BPD_transp_1"/>
    <property type="match status" value="2"/>
</dbReference>
<evidence type="ECO:0000313" key="11">
    <source>
        <dbReference type="Proteomes" id="UP000035368"/>
    </source>
</evidence>
<evidence type="ECO:0000256" key="6">
    <source>
        <dbReference type="ARBA" id="ARBA00022989"/>
    </source>
</evidence>
<feature type="transmembrane region" description="Helical" evidence="8">
    <location>
        <begin position="394"/>
        <end position="415"/>
    </location>
</feature>
<proteinExistence type="inferred from homology"/>
<evidence type="ECO:0000256" key="1">
    <source>
        <dbReference type="ARBA" id="ARBA00004429"/>
    </source>
</evidence>
<feature type="transmembrane region" description="Helical" evidence="8">
    <location>
        <begin position="247"/>
        <end position="266"/>
    </location>
</feature>
<feature type="transmembrane region" description="Helical" evidence="8">
    <location>
        <begin position="96"/>
        <end position="116"/>
    </location>
</feature>
<feature type="transmembrane region" description="Helical" evidence="8">
    <location>
        <begin position="479"/>
        <end position="500"/>
    </location>
</feature>
<feature type="transmembrane region" description="Helical" evidence="8">
    <location>
        <begin position="537"/>
        <end position="556"/>
    </location>
</feature>
<dbReference type="InterPro" id="IPR000515">
    <property type="entry name" value="MetI-like"/>
</dbReference>
<dbReference type="Proteomes" id="UP000035368">
    <property type="component" value="Chromosome"/>
</dbReference>
<dbReference type="SUPFAM" id="SSF161098">
    <property type="entry name" value="MetI-like"/>
    <property type="match status" value="2"/>
</dbReference>